<dbReference type="Pfam" id="PF00483">
    <property type="entry name" value="NTP_transferase"/>
    <property type="match status" value="1"/>
</dbReference>
<feature type="compositionally biased region" description="Low complexity" evidence="1">
    <location>
        <begin position="296"/>
        <end position="308"/>
    </location>
</feature>
<sequence>MKVVLFCGGYGTRMRTGTPGDVPKPMQLVGPRPLIWHVMRYYAHFGHTEFVLCLGYGAHHIKDFFLNYEETTSNDFVLRGGRVELLSADISEWSISFVQTGIDSPIGERLRRVRDHLGGDDMFLANYADVLTDAPLPEIIDRFAASGAGASMMVVPPSDTFHCVELGERGLVGGITPVSRMPLWVNGGYFVLRQEVFDHIPPGGDLVTDGCAELAKRGRLLAYPHRGYWRPTDTVRERVALDEAYSRGERPWALWEREPGTPPLPPGTVPRAAGAVPAGAGAPAGLTGAPPGPSAGGVAAAVPGARTP</sequence>
<gene>
    <name evidence="3" type="ORF">GCM10010140_69220</name>
</gene>
<evidence type="ECO:0000313" key="4">
    <source>
        <dbReference type="Proteomes" id="UP000611554"/>
    </source>
</evidence>
<dbReference type="Proteomes" id="UP000611554">
    <property type="component" value="Unassembled WGS sequence"/>
</dbReference>
<evidence type="ECO:0000313" key="3">
    <source>
        <dbReference type="EMBL" id="GGQ29163.1"/>
    </source>
</evidence>
<proteinExistence type="predicted"/>
<protein>
    <submittedName>
        <fullName evidence="3">Glucose-1-phosphate cytidylyltransferase</fullName>
    </submittedName>
</protein>
<accession>A0ABQ2RHE2</accession>
<keyword evidence="4" id="KW-1185">Reference proteome</keyword>
<keyword evidence="3" id="KW-0808">Transferase</keyword>
<dbReference type="SUPFAM" id="SSF53448">
    <property type="entry name" value="Nucleotide-diphospho-sugar transferases"/>
    <property type="match status" value="1"/>
</dbReference>
<dbReference type="InterPro" id="IPR005835">
    <property type="entry name" value="NTP_transferase_dom"/>
</dbReference>
<evidence type="ECO:0000259" key="2">
    <source>
        <dbReference type="Pfam" id="PF00483"/>
    </source>
</evidence>
<feature type="compositionally biased region" description="Low complexity" evidence="1">
    <location>
        <begin position="269"/>
        <end position="289"/>
    </location>
</feature>
<dbReference type="InterPro" id="IPR013446">
    <property type="entry name" value="G1P_cyt_trans-like"/>
</dbReference>
<evidence type="ECO:0000256" key="1">
    <source>
        <dbReference type="SAM" id="MobiDB-lite"/>
    </source>
</evidence>
<dbReference type="InterPro" id="IPR029044">
    <property type="entry name" value="Nucleotide-diphossugar_trans"/>
</dbReference>
<organism evidence="3 4">
    <name type="scientific">Streptosporangium pseudovulgare</name>
    <dbReference type="NCBI Taxonomy" id="35765"/>
    <lineage>
        <taxon>Bacteria</taxon>
        <taxon>Bacillati</taxon>
        <taxon>Actinomycetota</taxon>
        <taxon>Actinomycetes</taxon>
        <taxon>Streptosporangiales</taxon>
        <taxon>Streptosporangiaceae</taxon>
        <taxon>Streptosporangium</taxon>
    </lineage>
</organism>
<dbReference type="EMBL" id="BMQJ01000025">
    <property type="protein sequence ID" value="GGQ29163.1"/>
    <property type="molecule type" value="Genomic_DNA"/>
</dbReference>
<dbReference type="Gene3D" id="3.90.550.10">
    <property type="entry name" value="Spore Coat Polysaccharide Biosynthesis Protein SpsA, Chain A"/>
    <property type="match status" value="1"/>
</dbReference>
<dbReference type="PANTHER" id="PTHR47183">
    <property type="entry name" value="GLUCOSE-1-PHOSPHATE CYTIDYLYLTRANSFERASE-RELATED"/>
    <property type="match status" value="1"/>
</dbReference>
<dbReference type="PANTHER" id="PTHR47183:SF3">
    <property type="entry name" value="TRANSFERASE"/>
    <property type="match status" value="1"/>
</dbReference>
<feature type="region of interest" description="Disordered" evidence="1">
    <location>
        <begin position="256"/>
        <end position="308"/>
    </location>
</feature>
<reference evidence="4" key="1">
    <citation type="journal article" date="2019" name="Int. J. Syst. Evol. Microbiol.">
        <title>The Global Catalogue of Microorganisms (GCM) 10K type strain sequencing project: providing services to taxonomists for standard genome sequencing and annotation.</title>
        <authorList>
            <consortium name="The Broad Institute Genomics Platform"/>
            <consortium name="The Broad Institute Genome Sequencing Center for Infectious Disease"/>
            <person name="Wu L."/>
            <person name="Ma J."/>
        </authorList>
    </citation>
    <scope>NUCLEOTIDE SEQUENCE [LARGE SCALE GENOMIC DNA]</scope>
    <source>
        <strain evidence="4">JCM 3115</strain>
    </source>
</reference>
<keyword evidence="3" id="KW-0548">Nucleotidyltransferase</keyword>
<feature type="domain" description="Nucleotidyl transferase" evidence="2">
    <location>
        <begin position="3"/>
        <end position="230"/>
    </location>
</feature>
<dbReference type="RefSeq" id="WP_229811914.1">
    <property type="nucleotide sequence ID" value="NZ_BMQJ01000025.1"/>
</dbReference>
<name>A0ABQ2RHE2_9ACTN</name>
<comment type="caution">
    <text evidence="3">The sequence shown here is derived from an EMBL/GenBank/DDBJ whole genome shotgun (WGS) entry which is preliminary data.</text>
</comment>
<dbReference type="GO" id="GO:0016779">
    <property type="term" value="F:nucleotidyltransferase activity"/>
    <property type="evidence" value="ECO:0007669"/>
    <property type="project" value="UniProtKB-KW"/>
</dbReference>